<evidence type="ECO:0000313" key="1">
    <source>
        <dbReference type="EMBL" id="VTR47172.1"/>
    </source>
</evidence>
<dbReference type="AlphaFoldDB" id="A0A4U9VNE3"/>
<dbReference type="EMBL" id="CABEEZ010000117">
    <property type="protein sequence ID" value="VTR47172.1"/>
    <property type="molecule type" value="Genomic_DNA"/>
</dbReference>
<sequence>MFPKRRQQLADKLQSFDPVSEIQHKLQLGRPIQAVNLRFALQQANQITRIDPVLLAKLDKAPRSLPSIRLIPNICAC</sequence>
<reference evidence="1" key="1">
    <citation type="submission" date="2019-05" db="EMBL/GenBank/DDBJ databases">
        <authorList>
            <consortium name="Pathogen Informatics"/>
        </authorList>
    </citation>
    <scope>NUCLEOTIDE SEQUENCE [LARGE SCALE GENOMIC DNA]</scope>
    <source>
        <strain evidence="1">NCTC12965</strain>
    </source>
</reference>
<organism evidence="1">
    <name type="scientific">Serratia fonticola</name>
    <dbReference type="NCBI Taxonomy" id="47917"/>
    <lineage>
        <taxon>Bacteria</taxon>
        <taxon>Pseudomonadati</taxon>
        <taxon>Pseudomonadota</taxon>
        <taxon>Gammaproteobacteria</taxon>
        <taxon>Enterobacterales</taxon>
        <taxon>Yersiniaceae</taxon>
        <taxon>Serratia</taxon>
    </lineage>
</organism>
<proteinExistence type="predicted"/>
<name>A0A4U9VNE3_SERFO</name>
<accession>A0A4U9VNE3</accession>
<gene>
    <name evidence="1" type="ORF">NCTC12965_05473</name>
</gene>
<protein>
    <submittedName>
        <fullName evidence="1">Uncharacterized protein</fullName>
    </submittedName>
</protein>